<comment type="cofactor">
    <cofactor evidence="2">
        <name>Ca(2+)</name>
        <dbReference type="ChEBI" id="CHEBI:29108"/>
    </cofactor>
</comment>
<dbReference type="InterPro" id="IPR006103">
    <property type="entry name" value="Glyco_hydro_2_cat"/>
</dbReference>
<evidence type="ECO:0000256" key="10">
    <source>
        <dbReference type="SAM" id="SignalP"/>
    </source>
</evidence>
<evidence type="ECO:0000256" key="4">
    <source>
        <dbReference type="ARBA" id="ARBA00011245"/>
    </source>
</evidence>
<dbReference type="Gene3D" id="2.60.40.10">
    <property type="entry name" value="Immunoglobulins"/>
    <property type="match status" value="2"/>
</dbReference>
<dbReference type="Gene3D" id="2.60.120.260">
    <property type="entry name" value="Galactose-binding domain-like"/>
    <property type="match status" value="1"/>
</dbReference>
<feature type="domain" description="Beta galactosidase small chain/" evidence="11">
    <location>
        <begin position="764"/>
        <end position="1040"/>
    </location>
</feature>
<keyword evidence="10" id="KW-0732">Signal</keyword>
<organism evidence="12 13">
    <name type="scientific">Pedobacter puniceum</name>
    <dbReference type="NCBI Taxonomy" id="2666136"/>
    <lineage>
        <taxon>Bacteria</taxon>
        <taxon>Pseudomonadati</taxon>
        <taxon>Bacteroidota</taxon>
        <taxon>Sphingobacteriia</taxon>
        <taxon>Sphingobacteriales</taxon>
        <taxon>Sphingobacteriaceae</taxon>
        <taxon>Pedobacter</taxon>
    </lineage>
</organism>
<dbReference type="InterPro" id="IPR014718">
    <property type="entry name" value="GH-type_carb-bd"/>
</dbReference>
<dbReference type="PROSITE" id="PS00608">
    <property type="entry name" value="GLYCOSYL_HYDROL_F2_2"/>
    <property type="match status" value="1"/>
</dbReference>
<dbReference type="Pfam" id="PF02929">
    <property type="entry name" value="Bgal_small_N"/>
    <property type="match status" value="1"/>
</dbReference>
<dbReference type="InterPro" id="IPR013783">
    <property type="entry name" value="Ig-like_fold"/>
</dbReference>
<dbReference type="InterPro" id="IPR008979">
    <property type="entry name" value="Galactose-bd-like_sf"/>
</dbReference>
<keyword evidence="7" id="KW-0106">Calcium</keyword>
<comment type="subunit">
    <text evidence="4">Monomer.</text>
</comment>
<dbReference type="GO" id="GO:0030246">
    <property type="term" value="F:carbohydrate binding"/>
    <property type="evidence" value="ECO:0007669"/>
    <property type="project" value="InterPro"/>
</dbReference>
<feature type="chain" id="PRO_5029778494" description="beta-galactosidase" evidence="10">
    <location>
        <begin position="23"/>
        <end position="1045"/>
    </location>
</feature>
<feature type="signal peptide" evidence="10">
    <location>
        <begin position="1"/>
        <end position="22"/>
    </location>
</feature>
<dbReference type="InterPro" id="IPR050347">
    <property type="entry name" value="Bact_Beta-galactosidase"/>
</dbReference>
<reference evidence="12 13" key="1">
    <citation type="submission" date="2019-11" db="EMBL/GenBank/DDBJ databases">
        <authorList>
            <person name="Cheng Q."/>
            <person name="Yang Z."/>
        </authorList>
    </citation>
    <scope>NUCLEOTIDE SEQUENCE [LARGE SCALE GENOMIC DNA]</scope>
    <source>
        <strain evidence="12 13">HX-22-1</strain>
    </source>
</reference>
<dbReference type="Gene3D" id="2.70.98.10">
    <property type="match status" value="1"/>
</dbReference>
<dbReference type="PANTHER" id="PTHR46323:SF2">
    <property type="entry name" value="BETA-GALACTOSIDASE"/>
    <property type="match status" value="1"/>
</dbReference>
<dbReference type="SMART" id="SM01038">
    <property type="entry name" value="Bgal_small_N"/>
    <property type="match status" value="1"/>
</dbReference>
<dbReference type="AlphaFoldDB" id="A0A7K0FMD9"/>
<dbReference type="Pfam" id="PF02837">
    <property type="entry name" value="Glyco_hydro_2_N"/>
    <property type="match status" value="1"/>
</dbReference>
<evidence type="ECO:0000313" key="12">
    <source>
        <dbReference type="EMBL" id="MRX46992.1"/>
    </source>
</evidence>
<dbReference type="SUPFAM" id="SSF49303">
    <property type="entry name" value="beta-Galactosidase/glucuronidase domain"/>
    <property type="match status" value="2"/>
</dbReference>
<keyword evidence="6" id="KW-0378">Hydrolase</keyword>
<dbReference type="Gene3D" id="3.20.20.80">
    <property type="entry name" value="Glycosidases"/>
    <property type="match status" value="1"/>
</dbReference>
<evidence type="ECO:0000256" key="7">
    <source>
        <dbReference type="ARBA" id="ARBA00022837"/>
    </source>
</evidence>
<dbReference type="EMBL" id="WKJI01000002">
    <property type="protein sequence ID" value="MRX46992.1"/>
    <property type="molecule type" value="Genomic_DNA"/>
</dbReference>
<evidence type="ECO:0000256" key="5">
    <source>
        <dbReference type="ARBA" id="ARBA00012756"/>
    </source>
</evidence>
<dbReference type="InterPro" id="IPR006104">
    <property type="entry name" value="Glyco_hydro_2_N"/>
</dbReference>
<dbReference type="PRINTS" id="PR00132">
    <property type="entry name" value="GLHYDRLASE2"/>
</dbReference>
<dbReference type="InterPro" id="IPR004199">
    <property type="entry name" value="B-gal_small/dom_5"/>
</dbReference>
<evidence type="ECO:0000256" key="6">
    <source>
        <dbReference type="ARBA" id="ARBA00022801"/>
    </source>
</evidence>
<keyword evidence="13" id="KW-1185">Reference proteome</keyword>
<dbReference type="SUPFAM" id="SSF49785">
    <property type="entry name" value="Galactose-binding domain-like"/>
    <property type="match status" value="1"/>
</dbReference>
<comment type="catalytic activity">
    <reaction evidence="1">
        <text>Hydrolysis of terminal non-reducing beta-D-galactose residues in beta-D-galactosides.</text>
        <dbReference type="EC" id="3.2.1.23"/>
    </reaction>
</comment>
<accession>A0A7K0FMD9</accession>
<dbReference type="Pfam" id="PF02836">
    <property type="entry name" value="Glyco_hydro_2_C"/>
    <property type="match status" value="1"/>
</dbReference>
<dbReference type="InterPro" id="IPR032312">
    <property type="entry name" value="LacZ_4"/>
</dbReference>
<dbReference type="InterPro" id="IPR006102">
    <property type="entry name" value="Ig-like_GH2"/>
</dbReference>
<dbReference type="PANTHER" id="PTHR46323">
    <property type="entry name" value="BETA-GALACTOSIDASE"/>
    <property type="match status" value="1"/>
</dbReference>
<dbReference type="InterPro" id="IPR036156">
    <property type="entry name" value="Beta-gal/glucu_dom_sf"/>
</dbReference>
<evidence type="ECO:0000256" key="3">
    <source>
        <dbReference type="ARBA" id="ARBA00007401"/>
    </source>
</evidence>
<keyword evidence="8" id="KW-0326">Glycosidase</keyword>
<name>A0A7K0FMD9_9SPHI</name>
<dbReference type="InterPro" id="IPR011013">
    <property type="entry name" value="Gal_mutarotase_sf_dom"/>
</dbReference>
<proteinExistence type="inferred from homology"/>
<sequence length="1045" mass="119627">MYKFIFFKIALSAVLVANYAFAQNKIFSYREWEDEKIVHINLEKPHVTFTTYQNVNDALKDDFSKSNQYKLLNGDWKFHHVNQPAQRPLDFFQANFDDSQWKTIKVPGNWEMNGFGIPIYTNIIYPFPKNPPYIDHAFNPVGTYRKDFTIPENWEGKQTYIHFGSVSGAMYLYINGQEVGLTKASKTPAEFNITKYLKKGKNTIAAQVFRWHDGSYLEDQDFWRLSGIERDVYIFAKNDFCITDFSVKADLDNSYKDGLLNVDVAFSSFKKEPAHNYQAVVHLYDAQQKLVIEQSKNIDNNLSSDFSAKIKAPFKWTAETPYLYTMVISLKDKAGKLIETTSSRIGFRKIEIKNAQLLVNGKKVYFHGVNRHEHDDVTGRVPNKETIIKDMQLMKQNNINAIRLAHYPNDPIVYKLADEYGFYIVDEANIEVHGMGVLPGSFDQSVHPAYLKSWAPSFQDRIERMFERDKNHASVVIWSMGNECGNGQVFFDAYKWLKAKDPSRPVMFEQAMEESNTDIVSPMYPSISYMESYAADNTKTRPYIMCEYAHAMGNSTGNFQRYWDIIMSSKHMQGGFIWDWVDQGIKAKNEIGEQYYAYGGDLGGLHLQNDENFCANGLVAADRTPHPGLYEVKKVYQDILFKDKDWKKGIITVRNLFSFKNLNDYNFKWVIIKNGEPLKNGTFNAVVDAQQEKQVTIKLPPINFNDGNEYLLNVYAYTKQASALVPANFEIAREQFGYDAVNYFKKDIQNQGTLSIQKDGNFLNFSSGDIKGTFNIKTGFLTHYSIKGESVLNAIPEPYFWRAPTDNDFGSKMQNTGNIWRTAHLNKIATKVEIGEKTAEGLTINATYRLTDVDAIYITNYTILNDGAIKVDASIDMTNKKLPELPRFGMRLQIPLSLDNLAYYGRGPWENYSDRNTSSFLGLYQDLVANQFTANYIRPQENGYKTDVRWITLKDKNGTGIQINGLQPLGFSALKYTTENLDPGLTKKNQHPVDVPLAKSIAVHVDLKQRGVGGDNSWGALPHKQYRLLESKYAYSYILKAVNSK</sequence>
<evidence type="ECO:0000256" key="2">
    <source>
        <dbReference type="ARBA" id="ARBA00001913"/>
    </source>
</evidence>
<dbReference type="RefSeq" id="WP_154287070.1">
    <property type="nucleotide sequence ID" value="NZ_WKJI01000002.1"/>
</dbReference>
<comment type="caution">
    <text evidence="12">The sequence shown here is derived from an EMBL/GenBank/DDBJ whole genome shotgun (WGS) entry which is preliminary data.</text>
</comment>
<dbReference type="GO" id="GO:0004565">
    <property type="term" value="F:beta-galactosidase activity"/>
    <property type="evidence" value="ECO:0007669"/>
    <property type="project" value="UniProtKB-EC"/>
</dbReference>
<evidence type="ECO:0000256" key="8">
    <source>
        <dbReference type="ARBA" id="ARBA00023295"/>
    </source>
</evidence>
<dbReference type="SUPFAM" id="SSF51445">
    <property type="entry name" value="(Trans)glycosidases"/>
    <property type="match status" value="1"/>
</dbReference>
<dbReference type="Pfam" id="PF00703">
    <property type="entry name" value="Glyco_hydro_2"/>
    <property type="match status" value="1"/>
</dbReference>
<comment type="similarity">
    <text evidence="3">Belongs to the glycosyl hydrolase 2 family.</text>
</comment>
<dbReference type="InterPro" id="IPR023232">
    <property type="entry name" value="Glyco_hydro_2_AS"/>
</dbReference>
<dbReference type="Proteomes" id="UP000462931">
    <property type="component" value="Unassembled WGS sequence"/>
</dbReference>
<protein>
    <recommendedName>
        <fullName evidence="5">beta-galactosidase</fullName>
        <ecNumber evidence="5">3.2.1.23</ecNumber>
    </recommendedName>
    <alternativeName>
        <fullName evidence="9">Lactase</fullName>
    </alternativeName>
</protein>
<evidence type="ECO:0000256" key="9">
    <source>
        <dbReference type="ARBA" id="ARBA00032230"/>
    </source>
</evidence>
<dbReference type="Pfam" id="PF16353">
    <property type="entry name" value="LacZ_4"/>
    <property type="match status" value="1"/>
</dbReference>
<dbReference type="SUPFAM" id="SSF74650">
    <property type="entry name" value="Galactose mutarotase-like"/>
    <property type="match status" value="1"/>
</dbReference>
<evidence type="ECO:0000313" key="13">
    <source>
        <dbReference type="Proteomes" id="UP000462931"/>
    </source>
</evidence>
<dbReference type="GO" id="GO:0009341">
    <property type="term" value="C:beta-galactosidase complex"/>
    <property type="evidence" value="ECO:0007669"/>
    <property type="project" value="InterPro"/>
</dbReference>
<gene>
    <name evidence="12" type="ORF">GJJ64_07345</name>
</gene>
<dbReference type="EC" id="3.2.1.23" evidence="5"/>
<dbReference type="GO" id="GO:0005990">
    <property type="term" value="P:lactose catabolic process"/>
    <property type="evidence" value="ECO:0007669"/>
    <property type="project" value="TreeGrafter"/>
</dbReference>
<dbReference type="InterPro" id="IPR006101">
    <property type="entry name" value="Glyco_hydro_2"/>
</dbReference>
<evidence type="ECO:0000256" key="1">
    <source>
        <dbReference type="ARBA" id="ARBA00001412"/>
    </source>
</evidence>
<evidence type="ECO:0000259" key="11">
    <source>
        <dbReference type="SMART" id="SM01038"/>
    </source>
</evidence>
<dbReference type="InterPro" id="IPR017853">
    <property type="entry name" value="GH"/>
</dbReference>